<comment type="catalytic activity">
    <reaction evidence="1 7">
        <text>L-glutamate = D-glutamate</text>
        <dbReference type="Rhea" id="RHEA:12813"/>
        <dbReference type="ChEBI" id="CHEBI:29985"/>
        <dbReference type="ChEBI" id="CHEBI:29986"/>
        <dbReference type="EC" id="5.1.1.3"/>
    </reaction>
</comment>
<feature type="binding site" evidence="7">
    <location>
        <begin position="13"/>
        <end position="14"/>
    </location>
    <ligand>
        <name>substrate</name>
    </ligand>
</feature>
<feature type="binding site" evidence="7">
    <location>
        <begin position="184"/>
        <end position="185"/>
    </location>
    <ligand>
        <name>substrate</name>
    </ligand>
</feature>
<keyword evidence="3 7" id="KW-0133">Cell shape</keyword>
<evidence type="ECO:0000256" key="3">
    <source>
        <dbReference type="ARBA" id="ARBA00022960"/>
    </source>
</evidence>
<dbReference type="EMBL" id="AP025028">
    <property type="protein sequence ID" value="BDA79705.1"/>
    <property type="molecule type" value="Genomic_DNA"/>
</dbReference>
<feature type="active site" description="Proton donor/acceptor" evidence="7">
    <location>
        <position position="76"/>
    </location>
</feature>
<sequence length="267" mass="29692">MASDSRYRIGLFDSGLGGLSVLSSLWRELGNVDFVYYADLQNSPYGPLSKEKVLELSENAFQYLITKDCQAVLFACNTATSAAADFLRETHKIPIFGMEPAIKPASLSHPDKPVAIFATELTLKEEKFKNLVATLPKQNDYIAVPCEGLAKLIDEGSFDRAWNFLNEKIQSVINKTDVFVLGCTHYVFLKERILGHYPNVSVYDGNSGTAIHIKNVLGLNSKGRNHLEIFLNTSDEKCIQTTDLIVNKFAENSKIALIDLKGSERHV</sequence>
<dbReference type="PANTHER" id="PTHR21198:SF3">
    <property type="entry name" value="GLUTAMATE RACEMASE"/>
    <property type="match status" value="1"/>
</dbReference>
<dbReference type="InterPro" id="IPR004391">
    <property type="entry name" value="Glu_race"/>
</dbReference>
<evidence type="ECO:0000256" key="2">
    <source>
        <dbReference type="ARBA" id="ARBA00013090"/>
    </source>
</evidence>
<dbReference type="Gene3D" id="3.40.50.1860">
    <property type="match status" value="2"/>
</dbReference>
<dbReference type="RefSeq" id="WP_109020361.1">
    <property type="nucleotide sequence ID" value="NZ_AP025028.1"/>
</dbReference>
<dbReference type="InterPro" id="IPR001920">
    <property type="entry name" value="Asp/Glu_race"/>
</dbReference>
<feature type="active site" description="Proton donor/acceptor" evidence="7">
    <location>
        <position position="183"/>
    </location>
</feature>
<comment type="function">
    <text evidence="7">Provides the (R)-glutamate required for cell wall biosynthesis.</text>
</comment>
<reference evidence="8 9" key="1">
    <citation type="submission" date="2021-08" db="EMBL/GenBank/DDBJ databases">
        <title>Complete genome sequence of Leptospira kobayashii strain E30.</title>
        <authorList>
            <person name="Nakao R."/>
            <person name="Nakamura S."/>
            <person name="Masuzawa T."/>
            <person name="Koizumi N."/>
        </authorList>
    </citation>
    <scope>NUCLEOTIDE SEQUENCE [LARGE SCALE GENOMIC DNA]</scope>
    <source>
        <strain evidence="8 9">E30</strain>
    </source>
</reference>
<accession>A0ABM7UL82</accession>
<keyword evidence="6 7" id="KW-0961">Cell wall biogenesis/degradation</keyword>
<dbReference type="Proteomes" id="UP000245263">
    <property type="component" value="Chromosome 1"/>
</dbReference>
<dbReference type="SUPFAM" id="SSF53681">
    <property type="entry name" value="Aspartate/glutamate racemase"/>
    <property type="match status" value="2"/>
</dbReference>
<evidence type="ECO:0000256" key="4">
    <source>
        <dbReference type="ARBA" id="ARBA00022984"/>
    </source>
</evidence>
<name>A0ABM7UL82_9LEPT</name>
<organism evidence="8 9">
    <name type="scientific">Leptospira kobayashii</name>
    <dbReference type="NCBI Taxonomy" id="1917830"/>
    <lineage>
        <taxon>Bacteria</taxon>
        <taxon>Pseudomonadati</taxon>
        <taxon>Spirochaetota</taxon>
        <taxon>Spirochaetia</taxon>
        <taxon>Leptospirales</taxon>
        <taxon>Leptospiraceae</taxon>
        <taxon>Leptospira</taxon>
    </lineage>
</organism>
<evidence type="ECO:0000256" key="6">
    <source>
        <dbReference type="ARBA" id="ARBA00023316"/>
    </source>
</evidence>
<evidence type="ECO:0000256" key="5">
    <source>
        <dbReference type="ARBA" id="ARBA00023235"/>
    </source>
</evidence>
<dbReference type="InterPro" id="IPR015942">
    <property type="entry name" value="Asp/Glu/hydantoin_racemase"/>
</dbReference>
<proteinExistence type="inferred from homology"/>
<feature type="binding site" evidence="7">
    <location>
        <begin position="45"/>
        <end position="46"/>
    </location>
    <ligand>
        <name>substrate</name>
    </ligand>
</feature>
<protein>
    <recommendedName>
        <fullName evidence="2 7">Glutamate racemase</fullName>
        <ecNumber evidence="2 7">5.1.1.3</ecNumber>
    </recommendedName>
</protein>
<dbReference type="PANTHER" id="PTHR21198">
    <property type="entry name" value="GLUTAMATE RACEMASE"/>
    <property type="match status" value="1"/>
</dbReference>
<evidence type="ECO:0000313" key="8">
    <source>
        <dbReference type="EMBL" id="BDA79705.1"/>
    </source>
</evidence>
<dbReference type="Pfam" id="PF01177">
    <property type="entry name" value="Asp_Glu_race"/>
    <property type="match status" value="1"/>
</dbReference>
<evidence type="ECO:0000313" key="9">
    <source>
        <dbReference type="Proteomes" id="UP000245263"/>
    </source>
</evidence>
<dbReference type="HAMAP" id="MF_00258">
    <property type="entry name" value="Glu_racemase"/>
    <property type="match status" value="1"/>
</dbReference>
<comment type="similarity">
    <text evidence="7">Belongs to the aspartate/glutamate racemases family.</text>
</comment>
<keyword evidence="5 7" id="KW-0413">Isomerase</keyword>
<comment type="pathway">
    <text evidence="7">Cell wall biogenesis; peptidoglycan biosynthesis.</text>
</comment>
<dbReference type="EC" id="5.1.1.3" evidence="2 7"/>
<evidence type="ECO:0000256" key="7">
    <source>
        <dbReference type="HAMAP-Rule" id="MF_00258"/>
    </source>
</evidence>
<keyword evidence="4 7" id="KW-0573">Peptidoglycan synthesis</keyword>
<evidence type="ECO:0000256" key="1">
    <source>
        <dbReference type="ARBA" id="ARBA00001602"/>
    </source>
</evidence>
<dbReference type="NCBIfam" id="TIGR00067">
    <property type="entry name" value="glut_race"/>
    <property type="match status" value="1"/>
</dbReference>
<feature type="binding site" evidence="7">
    <location>
        <begin position="77"/>
        <end position="78"/>
    </location>
    <ligand>
        <name>substrate</name>
    </ligand>
</feature>
<keyword evidence="9" id="KW-1185">Reference proteome</keyword>
<gene>
    <name evidence="7 8" type="primary">murI</name>
    <name evidence="8" type="ORF">LPTSP3_g26350</name>
</gene>